<evidence type="ECO:0000313" key="3">
    <source>
        <dbReference type="Proteomes" id="UP000000814"/>
    </source>
</evidence>
<keyword evidence="1" id="KW-1133">Transmembrane helix</keyword>
<feature type="transmembrane region" description="Helical" evidence="1">
    <location>
        <begin position="7"/>
        <end position="28"/>
    </location>
</feature>
<dbReference type="EMBL" id="AE001437">
    <property type="protein sequence ID" value="AAK80077.1"/>
    <property type="molecule type" value="Genomic_DNA"/>
</dbReference>
<proteinExistence type="predicted"/>
<dbReference type="PATRIC" id="fig|272562.8.peg.2321"/>
<dbReference type="KEGG" id="cac:CA_C2119"/>
<feature type="transmembrane region" description="Helical" evidence="1">
    <location>
        <begin position="69"/>
        <end position="86"/>
    </location>
</feature>
<dbReference type="GeneID" id="44998600"/>
<keyword evidence="3" id="KW-1185">Reference proteome</keyword>
<dbReference type="eggNOG" id="COG0762">
    <property type="taxonomic scope" value="Bacteria"/>
</dbReference>
<evidence type="ECO:0000256" key="1">
    <source>
        <dbReference type="SAM" id="Phobius"/>
    </source>
</evidence>
<dbReference type="InterPro" id="IPR003425">
    <property type="entry name" value="CCB3/YggT"/>
</dbReference>
<dbReference type="STRING" id="272562.CA_C2119"/>
<dbReference type="GO" id="GO:0016020">
    <property type="term" value="C:membrane"/>
    <property type="evidence" value="ECO:0007669"/>
    <property type="project" value="InterPro"/>
</dbReference>
<keyword evidence="1" id="KW-0812">Transmembrane</keyword>
<sequence length="87" mass="9952">MPILVRAVTSIFTILKWLIILECILSFIPSDSLYEIRELVGRITAPLLMPFRRIQEKIIPGLMIDFSPIIAWALLSLIQTVIISFLL</sequence>
<protein>
    <submittedName>
        <fullName evidence="2">Predicted integral membrane protein, YggT family</fullName>
    </submittedName>
</protein>
<name>Q97H94_CLOAB</name>
<dbReference type="Proteomes" id="UP000000814">
    <property type="component" value="Chromosome"/>
</dbReference>
<accession>Q97H94</accession>
<dbReference type="OrthoDB" id="283553at2"/>
<dbReference type="Pfam" id="PF02325">
    <property type="entry name" value="CCB3_YggT"/>
    <property type="match status" value="1"/>
</dbReference>
<dbReference type="PIR" id="B97161">
    <property type="entry name" value="B97161"/>
</dbReference>
<dbReference type="HOGENOM" id="CLU_136788_1_1_9"/>
<reference evidence="2 3" key="1">
    <citation type="journal article" date="2001" name="J. Bacteriol.">
        <title>Genome sequence and comparative analysis of the solvent-producing bacterium Clostridium acetobutylicum.</title>
        <authorList>
            <person name="Nolling J."/>
            <person name="Breton G."/>
            <person name="Omelchenko M.V."/>
            <person name="Makarova K.S."/>
            <person name="Zeng Q."/>
            <person name="Gibson R."/>
            <person name="Lee H.M."/>
            <person name="Dubois J."/>
            <person name="Qiu D."/>
            <person name="Hitti J."/>
            <person name="Wolf Y.I."/>
            <person name="Tatusov R.L."/>
            <person name="Sabathe F."/>
            <person name="Doucette-Stamm L."/>
            <person name="Soucaille P."/>
            <person name="Daly M.J."/>
            <person name="Bennett G.N."/>
            <person name="Koonin E.V."/>
            <person name="Smith D.R."/>
        </authorList>
    </citation>
    <scope>NUCLEOTIDE SEQUENCE [LARGE SCALE GENOMIC DNA]</scope>
    <source>
        <strain evidence="3">ATCC 824 / DSM 792 / JCM 1419 / LMG 5710 / VKM B-1787</strain>
    </source>
</reference>
<dbReference type="AlphaFoldDB" id="Q97H94"/>
<evidence type="ECO:0000313" key="2">
    <source>
        <dbReference type="EMBL" id="AAK80077.1"/>
    </source>
</evidence>
<dbReference type="RefSeq" id="WP_010965418.1">
    <property type="nucleotide sequence ID" value="NC_003030.1"/>
</dbReference>
<keyword evidence="1" id="KW-0472">Membrane</keyword>
<gene>
    <name evidence="2" type="ordered locus">CA_C2119</name>
</gene>
<organism evidence="2 3">
    <name type="scientific">Clostridium acetobutylicum (strain ATCC 824 / DSM 792 / JCM 1419 / IAM 19013 / LMG 5710 / NBRC 13948 / NRRL B-527 / VKM B-1787 / 2291 / W)</name>
    <dbReference type="NCBI Taxonomy" id="272562"/>
    <lineage>
        <taxon>Bacteria</taxon>
        <taxon>Bacillati</taxon>
        <taxon>Bacillota</taxon>
        <taxon>Clostridia</taxon>
        <taxon>Eubacteriales</taxon>
        <taxon>Clostridiaceae</taxon>
        <taxon>Clostridium</taxon>
    </lineage>
</organism>